<protein>
    <recommendedName>
        <fullName evidence="1">TfoX C-terminal domain-containing protein</fullName>
    </recommendedName>
</protein>
<sequence length="92" mass="10471">MKMKFKITSDLRQAKNIGAAIKKCLNEIGVFTLADLEKMTSVEAFKKICGNYPDKTVPVCYYLYSLEGALLNLHWNDIPSELKEELKAKIED</sequence>
<dbReference type="PANTHER" id="PTHR36121:SF1">
    <property type="entry name" value="PROTEIN SXY"/>
    <property type="match status" value="1"/>
</dbReference>
<gene>
    <name evidence="2" type="ORF">AMLFYP55_01512</name>
</gene>
<dbReference type="Pfam" id="PF04994">
    <property type="entry name" value="TfoX_C"/>
    <property type="match status" value="1"/>
</dbReference>
<feature type="domain" description="TfoX C-terminal" evidence="1">
    <location>
        <begin position="9"/>
        <end position="89"/>
    </location>
</feature>
<accession>A0A6N2VJT4</accession>
<dbReference type="Gene3D" id="1.10.150.20">
    <property type="entry name" value="5' to 3' exonuclease, C-terminal subdomain"/>
    <property type="match status" value="1"/>
</dbReference>
<dbReference type="EMBL" id="CACRSS010000021">
    <property type="protein sequence ID" value="VYT28791.1"/>
    <property type="molecule type" value="Genomic_DNA"/>
</dbReference>
<reference evidence="2" key="1">
    <citation type="submission" date="2019-11" db="EMBL/GenBank/DDBJ databases">
        <authorList>
            <person name="Feng L."/>
        </authorList>
    </citation>
    <scope>NUCLEOTIDE SEQUENCE</scope>
    <source>
        <strain evidence="2">AMuciniphilaLFYP55</strain>
    </source>
</reference>
<dbReference type="InterPro" id="IPR007077">
    <property type="entry name" value="TfoX_C"/>
</dbReference>
<evidence type="ECO:0000313" key="2">
    <source>
        <dbReference type="EMBL" id="VYT28791.1"/>
    </source>
</evidence>
<dbReference type="InterPro" id="IPR047525">
    <property type="entry name" value="TfoX-like"/>
</dbReference>
<evidence type="ECO:0000259" key="1">
    <source>
        <dbReference type="Pfam" id="PF04994"/>
    </source>
</evidence>
<dbReference type="PANTHER" id="PTHR36121">
    <property type="entry name" value="PROTEIN SXY"/>
    <property type="match status" value="1"/>
</dbReference>
<proteinExistence type="predicted"/>
<organism evidence="2">
    <name type="scientific">Akkermansia muciniphila</name>
    <dbReference type="NCBI Taxonomy" id="239935"/>
    <lineage>
        <taxon>Bacteria</taxon>
        <taxon>Pseudomonadati</taxon>
        <taxon>Verrucomicrobiota</taxon>
        <taxon>Verrucomicrobiia</taxon>
        <taxon>Verrucomicrobiales</taxon>
        <taxon>Akkermansiaceae</taxon>
        <taxon>Akkermansia</taxon>
    </lineage>
</organism>
<dbReference type="AlphaFoldDB" id="A0A6N2VJT4"/>
<dbReference type="RefSeq" id="WP_208050637.1">
    <property type="nucleotide sequence ID" value="NZ_CACRSS010000021.1"/>
</dbReference>
<name>A0A6N2VJT4_9BACT</name>